<dbReference type="InterPro" id="IPR004245">
    <property type="entry name" value="DUF229"/>
</dbReference>
<evidence type="ECO:0000313" key="3">
    <source>
        <dbReference type="WBParaSite" id="SSTP_0000107900.1"/>
    </source>
</evidence>
<keyword evidence="1" id="KW-1133">Transmembrane helix</keyword>
<evidence type="ECO:0000256" key="1">
    <source>
        <dbReference type="SAM" id="Phobius"/>
    </source>
</evidence>
<feature type="transmembrane region" description="Helical" evidence="1">
    <location>
        <begin position="12"/>
        <end position="37"/>
    </location>
</feature>
<dbReference type="WBParaSite" id="SSTP_0000107900.1">
    <property type="protein sequence ID" value="SSTP_0000107900.1"/>
    <property type="gene ID" value="SSTP_0000107900"/>
</dbReference>
<dbReference type="STRING" id="6248.A0A0K0DV12"/>
<dbReference type="AlphaFoldDB" id="A0A0K0DV12"/>
<dbReference type="FunFam" id="3.40.720.10:FF:000017">
    <property type="entry name" value="Predicted protein"/>
    <property type="match status" value="1"/>
</dbReference>
<dbReference type="Proteomes" id="UP000035681">
    <property type="component" value="Unplaced"/>
</dbReference>
<evidence type="ECO:0000313" key="2">
    <source>
        <dbReference type="Proteomes" id="UP000035681"/>
    </source>
</evidence>
<reference evidence="3" key="1">
    <citation type="submission" date="2015-08" db="UniProtKB">
        <authorList>
            <consortium name="WormBaseParasite"/>
        </authorList>
    </citation>
    <scope>IDENTIFICATION</scope>
</reference>
<keyword evidence="1" id="KW-0472">Membrane</keyword>
<keyword evidence="2" id="KW-1185">Reference proteome</keyword>
<dbReference type="PANTHER" id="PTHR10974">
    <property type="entry name" value="FI08016P-RELATED"/>
    <property type="match status" value="1"/>
</dbReference>
<dbReference type="CDD" id="cd16021">
    <property type="entry name" value="ALP_like"/>
    <property type="match status" value="1"/>
</dbReference>
<organism evidence="3">
    <name type="scientific">Strongyloides stercoralis</name>
    <name type="common">Threadworm</name>
    <dbReference type="NCBI Taxonomy" id="6248"/>
    <lineage>
        <taxon>Eukaryota</taxon>
        <taxon>Metazoa</taxon>
        <taxon>Ecdysozoa</taxon>
        <taxon>Nematoda</taxon>
        <taxon>Chromadorea</taxon>
        <taxon>Rhabditida</taxon>
        <taxon>Tylenchina</taxon>
        <taxon>Panagrolaimomorpha</taxon>
        <taxon>Strongyloidoidea</taxon>
        <taxon>Strongyloididae</taxon>
        <taxon>Strongyloides</taxon>
    </lineage>
</organism>
<proteinExistence type="predicted"/>
<dbReference type="PANTHER" id="PTHR10974:SF1">
    <property type="entry name" value="FI08016P-RELATED"/>
    <property type="match status" value="1"/>
</dbReference>
<name>A0A0K0DV12_STRER</name>
<evidence type="ECO:0000313" key="4">
    <source>
        <dbReference type="WBParaSite" id="TCONS_00008546.p1"/>
    </source>
</evidence>
<dbReference type="Pfam" id="PF02995">
    <property type="entry name" value="DUF229"/>
    <property type="match status" value="1"/>
</dbReference>
<keyword evidence="1" id="KW-0812">Transmembrane</keyword>
<sequence length="666" mass="78261">MSLIKIRRVFVCLPRSFNFFLFIIFITLFYLFLIIFLKKSSHSLVEHTNINETNLRIYLTNKTLSKFNNEKCIIPKLDLWSEKINKFYEEKNIINCGNSTKDWIIFKEQQLIINKDIPLNDKDFYCTITSIILIDDYNIKKNTKSINTFPFTDFESDFFHVYCYSKINYDKWNKYFMRAIVNKENIKKLDKRSDEKLNVHIISYDSLSQMAFRRLLPKTVKYFEEIMEGVVLNGYNIVGDGTPQAFIPILTGKTEIELPNTRKSEANSVYVDEAYDFIWNSFAKHNYVTAYGEDAFDIGTFQYRLKGFKNKPVTHYTRPSFQYTESLFGNDCFGKTPQHKEWLDYSTSIIEAYNQINISRFTLLHHSALSHDFTTKASNGDEDLYNNIKYNFENNNFENDIVILMADHGHRFAKFRETHQGQLEERLPFMGIYLPKKFRNTLKGKLFFRNLKINQNRLTTPFDLHESLFDILSPPNISVLEKIHETKKRGLSFFKEIPENRNCFDAGIEIHWCTCLQWTNIWNKPLYQSAIRIIGKTFVQEANKLLKPEISLCSPLKFDSILESSWLIPNSRMIHYKGSLDNDGFVPDVTGKTVISKAFIKVKLLTQPNGGIYELTVMFNFESNEMEINMWAVSHINKYGDNPHCIIDRIYKLATFCVCYDKINNV</sequence>
<dbReference type="WBParaSite" id="TCONS_00008546.p1">
    <property type="protein sequence ID" value="TCONS_00008546.p1"/>
    <property type="gene ID" value="XLOC_006480"/>
</dbReference>
<accession>A0A0K0DV12</accession>
<protein>
    <submittedName>
        <fullName evidence="4">Sulfatase N-terminal domain-containing protein</fullName>
    </submittedName>
</protein>
<dbReference type="GO" id="GO:0005615">
    <property type="term" value="C:extracellular space"/>
    <property type="evidence" value="ECO:0007669"/>
    <property type="project" value="TreeGrafter"/>
</dbReference>